<feature type="transmembrane region" description="Helical" evidence="10">
    <location>
        <begin position="702"/>
        <end position="724"/>
    </location>
</feature>
<dbReference type="GO" id="GO:0005802">
    <property type="term" value="C:trans-Golgi network"/>
    <property type="evidence" value="ECO:0007669"/>
    <property type="project" value="TreeGrafter"/>
</dbReference>
<comment type="caution">
    <text evidence="13">The sequence shown here is derived from an EMBL/GenBank/DDBJ whole genome shotgun (WGS) entry which is preliminary data.</text>
</comment>
<name>A0AAV6M343_9ROSI</name>
<evidence type="ECO:0000256" key="6">
    <source>
        <dbReference type="ARBA" id="ARBA00022692"/>
    </source>
</evidence>
<dbReference type="Pfam" id="PF03124">
    <property type="entry name" value="EXS"/>
    <property type="match status" value="1"/>
</dbReference>
<evidence type="ECO:0000259" key="11">
    <source>
        <dbReference type="PROSITE" id="PS51380"/>
    </source>
</evidence>
<dbReference type="InterPro" id="IPR004331">
    <property type="entry name" value="SPX_dom"/>
</dbReference>
<feature type="non-terminal residue" evidence="13">
    <location>
        <position position="1"/>
    </location>
</feature>
<keyword evidence="7 10" id="KW-1133">Transmembrane helix</keyword>
<dbReference type="AlphaFoldDB" id="A0AAV6M343"/>
<organism evidence="13 14">
    <name type="scientific">Cucurbita argyrosperma subsp. sororia</name>
    <dbReference type="NCBI Taxonomy" id="37648"/>
    <lineage>
        <taxon>Eukaryota</taxon>
        <taxon>Viridiplantae</taxon>
        <taxon>Streptophyta</taxon>
        <taxon>Embryophyta</taxon>
        <taxon>Tracheophyta</taxon>
        <taxon>Spermatophyta</taxon>
        <taxon>Magnoliopsida</taxon>
        <taxon>eudicotyledons</taxon>
        <taxon>Gunneridae</taxon>
        <taxon>Pentapetalae</taxon>
        <taxon>rosids</taxon>
        <taxon>fabids</taxon>
        <taxon>Cucurbitales</taxon>
        <taxon>Cucurbitaceae</taxon>
        <taxon>Cucurbiteae</taxon>
        <taxon>Cucurbita</taxon>
    </lineage>
</organism>
<keyword evidence="3" id="KW-0813">Transport</keyword>
<dbReference type="PROSITE" id="PS51380">
    <property type="entry name" value="EXS"/>
    <property type="match status" value="1"/>
</dbReference>
<dbReference type="PANTHER" id="PTHR10783">
    <property type="entry name" value="XENOTROPIC AND POLYTROPIC RETROVIRUS RECEPTOR 1-RELATED"/>
    <property type="match status" value="1"/>
</dbReference>
<feature type="transmembrane region" description="Helical" evidence="10">
    <location>
        <begin position="423"/>
        <end position="442"/>
    </location>
</feature>
<dbReference type="Proteomes" id="UP000685013">
    <property type="component" value="Chromosome 18"/>
</dbReference>
<dbReference type="PROSITE" id="PS51382">
    <property type="entry name" value="SPX"/>
    <property type="match status" value="1"/>
</dbReference>
<sequence>MVTMHRLQHRHSSMSCRMADIPPICGCVTRPMSSNSVRNRIMSLTRLAGLIGNRTLVRIRFLGDARRLSGSEEALRSKQGKEKNRAKFKNEFKKQMVPEWADAYLDYNGLKRLLLEISCEKQIQKSRASSGYSKKKPAVDRKCSEFISQPIKSHVGKDIENQNEDQHDFRKSREISETEVKFFKKLDEELNKVNSFYKESVEAVTNEASVLKKQMETLIALRRKIQKESISRPQLEQLHKEASSSEHLEEITKENSQNSQEILKHVKVLDDLVTDDDDRSKIEEQLKKAFAEFYQKLYSLKQFSFMNLSAFARILRKYEKISSRAAARSYMEIVDNSYLGTSDEVADLMKMVEITFIKNFSNSNYKEGMKLLKPKTKREKHRVSFSSGFLSGCTVALLAASVLKILSQRLLEREDGTHYMENIFPLYSLFGFIVLHVLMYAADLHFWRCCGVNYPFIFGSKRGTKLGCQQVFLLGVGLAVFVSASFLASLYLDRDPSTRKYRTEAEKVPLGTAAVVLLIAFCPFNILYKSVRFSFIRSFLRCISAPLCKVKFPDYFLADQLTSQVQASRCIVLYICYYGLGEHSRKQSKCHTHGVYNTLSFVIAVIPFWLRFLQCVRRLLEEKEAMHGYNALKYLSTIVAVLIRTACELRKGVSWMVLALISSAVSMLINTCWDIVVDWGLLRKHSKNKYLRDRLLVSNKRVYFAAMIVNVVLRVAWIQLVLAFNLRSLQKLAAVTLISCLEIVRRGLWNFFSLENEHLNNVNKYRSFKSVPLPFSYSDDDDDDGNDD</sequence>
<evidence type="ECO:0000256" key="7">
    <source>
        <dbReference type="ARBA" id="ARBA00022989"/>
    </source>
</evidence>
<dbReference type="InterPro" id="IPR034092">
    <property type="entry name" value="PHO1_SPX"/>
</dbReference>
<evidence type="ECO:0000313" key="14">
    <source>
        <dbReference type="Proteomes" id="UP000685013"/>
    </source>
</evidence>
<feature type="transmembrane region" description="Helical" evidence="10">
    <location>
        <begin position="655"/>
        <end position="682"/>
    </location>
</feature>
<feature type="domain" description="EXS" evidence="11">
    <location>
        <begin position="591"/>
        <end position="785"/>
    </location>
</feature>
<keyword evidence="4" id="KW-1003">Cell membrane</keyword>
<evidence type="ECO:0000256" key="8">
    <source>
        <dbReference type="ARBA" id="ARBA00023136"/>
    </source>
</evidence>
<evidence type="ECO:0000313" key="13">
    <source>
        <dbReference type="EMBL" id="KAG6574066.1"/>
    </source>
</evidence>
<comment type="subcellular location">
    <subcellularLocation>
        <location evidence="1">Cell membrane</location>
        <topology evidence="1">Multi-pass membrane protein</topology>
    </subcellularLocation>
</comment>
<dbReference type="GO" id="GO:0016036">
    <property type="term" value="P:cellular response to phosphate starvation"/>
    <property type="evidence" value="ECO:0007669"/>
    <property type="project" value="TreeGrafter"/>
</dbReference>
<comment type="function">
    <text evidence="9">May transport inorganic phosphate (Pi).</text>
</comment>
<feature type="transmembrane region" description="Helical" evidence="10">
    <location>
        <begin position="594"/>
        <end position="613"/>
    </location>
</feature>
<accession>A0AAV6M343</accession>
<feature type="transmembrane region" description="Helical" evidence="10">
    <location>
        <begin position="383"/>
        <end position="403"/>
    </location>
</feature>
<dbReference type="CDD" id="cd14476">
    <property type="entry name" value="SPX_PHO1_like"/>
    <property type="match status" value="1"/>
</dbReference>
<dbReference type="GO" id="GO:0000822">
    <property type="term" value="F:inositol hexakisphosphate binding"/>
    <property type="evidence" value="ECO:0007669"/>
    <property type="project" value="TreeGrafter"/>
</dbReference>
<gene>
    <name evidence="13" type="primary">PHO1-H10</name>
    <name evidence="13" type="ORF">SDJN03_27953</name>
</gene>
<dbReference type="GO" id="GO:0006817">
    <property type="term" value="P:phosphate ion transport"/>
    <property type="evidence" value="ECO:0007669"/>
    <property type="project" value="UniProtKB-KW"/>
</dbReference>
<reference evidence="13 14" key="1">
    <citation type="journal article" date="2021" name="Hortic Res">
        <title>The domestication of Cucurbita argyrosperma as revealed by the genome of its wild relative.</title>
        <authorList>
            <person name="Barrera-Redondo J."/>
            <person name="Sanchez-de la Vega G."/>
            <person name="Aguirre-Liguori J.A."/>
            <person name="Castellanos-Morales G."/>
            <person name="Gutierrez-Guerrero Y.T."/>
            <person name="Aguirre-Dugua X."/>
            <person name="Aguirre-Planter E."/>
            <person name="Tenaillon M.I."/>
            <person name="Lira-Saade R."/>
            <person name="Eguiarte L.E."/>
        </authorList>
    </citation>
    <scope>NUCLEOTIDE SEQUENCE [LARGE SCALE GENOMIC DNA]</scope>
    <source>
        <strain evidence="13">JBR-2021</strain>
    </source>
</reference>
<evidence type="ECO:0000256" key="3">
    <source>
        <dbReference type="ARBA" id="ARBA00022448"/>
    </source>
</evidence>
<proteinExistence type="inferred from homology"/>
<dbReference type="EMBL" id="JAGKQH010000018">
    <property type="protein sequence ID" value="KAG6574066.1"/>
    <property type="molecule type" value="Genomic_DNA"/>
</dbReference>
<feature type="transmembrane region" description="Helical" evidence="10">
    <location>
        <begin position="625"/>
        <end position="643"/>
    </location>
</feature>
<dbReference type="GO" id="GO:0005886">
    <property type="term" value="C:plasma membrane"/>
    <property type="evidence" value="ECO:0007669"/>
    <property type="project" value="UniProtKB-SubCell"/>
</dbReference>
<keyword evidence="14" id="KW-1185">Reference proteome</keyword>
<evidence type="ECO:0000256" key="10">
    <source>
        <dbReference type="SAM" id="Phobius"/>
    </source>
</evidence>
<evidence type="ECO:0000256" key="1">
    <source>
        <dbReference type="ARBA" id="ARBA00004651"/>
    </source>
</evidence>
<keyword evidence="8 10" id="KW-0472">Membrane</keyword>
<dbReference type="PANTHER" id="PTHR10783:SF104">
    <property type="entry name" value="PHOSPHATE TRANSPORTER PHO1 HOMOLOG 10"/>
    <property type="match status" value="1"/>
</dbReference>
<feature type="transmembrane region" description="Helical" evidence="10">
    <location>
        <begin position="508"/>
        <end position="528"/>
    </location>
</feature>
<protein>
    <submittedName>
        <fullName evidence="13">Phosphate transporter PHO1-like 10</fullName>
    </submittedName>
</protein>
<evidence type="ECO:0000256" key="5">
    <source>
        <dbReference type="ARBA" id="ARBA00022592"/>
    </source>
</evidence>
<evidence type="ECO:0000259" key="12">
    <source>
        <dbReference type="PROSITE" id="PS51382"/>
    </source>
</evidence>
<evidence type="ECO:0000256" key="4">
    <source>
        <dbReference type="ARBA" id="ARBA00022475"/>
    </source>
</evidence>
<evidence type="ECO:0000256" key="2">
    <source>
        <dbReference type="ARBA" id="ARBA00009665"/>
    </source>
</evidence>
<dbReference type="InterPro" id="IPR004342">
    <property type="entry name" value="EXS_C"/>
</dbReference>
<evidence type="ECO:0000256" key="9">
    <source>
        <dbReference type="ARBA" id="ARBA00043939"/>
    </source>
</evidence>
<feature type="transmembrane region" description="Helical" evidence="10">
    <location>
        <begin position="471"/>
        <end position="492"/>
    </location>
</feature>
<keyword evidence="6 10" id="KW-0812">Transmembrane</keyword>
<comment type="similarity">
    <text evidence="2">Belongs to the SYG1 (TC 2.A.94) family.</text>
</comment>
<dbReference type="Pfam" id="PF03105">
    <property type="entry name" value="SPX"/>
    <property type="match status" value="1"/>
</dbReference>
<keyword evidence="5" id="KW-0592">Phosphate transport</keyword>
<feature type="domain" description="SPX" evidence="12">
    <location>
        <begin position="86"/>
        <end position="332"/>
    </location>
</feature>